<dbReference type="HOGENOM" id="CLU_3367020_0_0_5"/>
<dbReference type="KEGG" id="rde:RD1_4075"/>
<keyword evidence="2" id="KW-1185">Reference proteome</keyword>
<accession>Q160S4</accession>
<gene>
    <name evidence="1" type="ordered locus">RD1_4075</name>
</gene>
<reference evidence="1 2" key="1">
    <citation type="journal article" date="2007" name="J. Bacteriol.">
        <title>The complete genome sequence of Roseobacter denitrificans reveals a mixotrophic rather than photosynthetic metabolism.</title>
        <authorList>
            <person name="Swingley W.D."/>
            <person name="Sadekar S."/>
            <person name="Mastrian S.D."/>
            <person name="Matthies H.J."/>
            <person name="Hao J."/>
            <person name="Ramos H."/>
            <person name="Acharya C.R."/>
            <person name="Conrad A.L."/>
            <person name="Taylor H.L."/>
            <person name="Dejesa L.C."/>
            <person name="Shah M.K."/>
            <person name="O'huallachain M.E."/>
            <person name="Lince M.T."/>
            <person name="Blankenship R.E."/>
            <person name="Beatty J.T."/>
            <person name="Touchman J.W."/>
        </authorList>
    </citation>
    <scope>NUCLEOTIDE SEQUENCE [LARGE SCALE GENOMIC DNA]</scope>
    <source>
        <strain evidence="2">ATCC 33942 / OCh 114</strain>
    </source>
</reference>
<sequence length="35" mass="3741">MHFENKASENPSGAFFMYNGLAPSQATKAQKPAAV</sequence>
<proteinExistence type="predicted"/>
<organism evidence="1 2">
    <name type="scientific">Roseobacter denitrificans (strain ATCC 33942 / OCh 114)</name>
    <name type="common">Erythrobacter sp. (strain OCh 114)</name>
    <name type="synonym">Roseobacter denitrificans</name>
    <dbReference type="NCBI Taxonomy" id="375451"/>
    <lineage>
        <taxon>Bacteria</taxon>
        <taxon>Pseudomonadati</taxon>
        <taxon>Pseudomonadota</taxon>
        <taxon>Alphaproteobacteria</taxon>
        <taxon>Rhodobacterales</taxon>
        <taxon>Roseobacteraceae</taxon>
        <taxon>Roseobacter</taxon>
    </lineage>
</organism>
<evidence type="ECO:0000313" key="2">
    <source>
        <dbReference type="Proteomes" id="UP000007029"/>
    </source>
</evidence>
<dbReference type="STRING" id="375451.RD1_4075"/>
<protein>
    <submittedName>
        <fullName evidence="1">Uncharacterized protein</fullName>
    </submittedName>
</protein>
<name>Q160S4_ROSDO</name>
<dbReference type="Proteomes" id="UP000007029">
    <property type="component" value="Chromosome"/>
</dbReference>
<dbReference type="EMBL" id="CP000362">
    <property type="protein sequence ID" value="ABG33519.1"/>
    <property type="molecule type" value="Genomic_DNA"/>
</dbReference>
<dbReference type="AlphaFoldDB" id="Q160S4"/>
<evidence type="ECO:0000313" key="1">
    <source>
        <dbReference type="EMBL" id="ABG33519.1"/>
    </source>
</evidence>